<dbReference type="InterPro" id="IPR011010">
    <property type="entry name" value="DNA_brk_join_enz"/>
</dbReference>
<dbReference type="Gene3D" id="1.10.443.10">
    <property type="entry name" value="Intergrase catalytic core"/>
    <property type="match status" value="1"/>
</dbReference>
<dbReference type="PANTHER" id="PTHR30349:SF41">
    <property type="entry name" value="INTEGRASE_RECOMBINASE PROTEIN MJ0367-RELATED"/>
    <property type="match status" value="1"/>
</dbReference>
<dbReference type="PANTHER" id="PTHR30349">
    <property type="entry name" value="PHAGE INTEGRASE-RELATED"/>
    <property type="match status" value="1"/>
</dbReference>
<dbReference type="GO" id="GO:0006310">
    <property type="term" value="P:DNA recombination"/>
    <property type="evidence" value="ECO:0007669"/>
    <property type="project" value="UniProtKB-KW"/>
</dbReference>
<feature type="domain" description="Tyr recombinase" evidence="5">
    <location>
        <begin position="99"/>
        <end position="301"/>
    </location>
</feature>
<dbReference type="InterPro" id="IPR050090">
    <property type="entry name" value="Tyrosine_recombinase_XerCD"/>
</dbReference>
<protein>
    <submittedName>
        <fullName evidence="6">Integrase family protein</fullName>
    </submittedName>
</protein>
<dbReference type="PROSITE" id="PS51898">
    <property type="entry name" value="TYR_RECOMBINASE"/>
    <property type="match status" value="1"/>
</dbReference>
<dbReference type="InterPro" id="IPR013762">
    <property type="entry name" value="Integrase-like_cat_sf"/>
</dbReference>
<comment type="similarity">
    <text evidence="1">Belongs to the 'phage' integrase family.</text>
</comment>
<evidence type="ECO:0000256" key="4">
    <source>
        <dbReference type="ARBA" id="ARBA00023172"/>
    </source>
</evidence>
<evidence type="ECO:0000256" key="1">
    <source>
        <dbReference type="ARBA" id="ARBA00008857"/>
    </source>
</evidence>
<evidence type="ECO:0000313" key="6">
    <source>
        <dbReference type="EMBL" id="SAL87628.1"/>
    </source>
</evidence>
<dbReference type="OrthoDB" id="662444at2"/>
<keyword evidence="3" id="KW-0238">DNA-binding</keyword>
<proteinExistence type="inferred from homology"/>
<evidence type="ECO:0000259" key="5">
    <source>
        <dbReference type="PROSITE" id="PS51898"/>
    </source>
</evidence>
<dbReference type="GO" id="GO:0003677">
    <property type="term" value="F:DNA binding"/>
    <property type="evidence" value="ECO:0007669"/>
    <property type="project" value="UniProtKB-KW"/>
</dbReference>
<dbReference type="SUPFAM" id="SSF56349">
    <property type="entry name" value="DNA breaking-rejoining enzymes"/>
    <property type="match status" value="1"/>
</dbReference>
<sequence length="312" mass="35148">MKLVRAVELYLELRKATGCGARSIAVVLHRFVKTIGPDRQIDSIQREEVRAFLGRNGSPAAYWRCEHSALRGFYNFALGHGLVPYVPLPMILPRLGQPFRPYVYTYAEIDRLIKATDDIATNECLLEPPTFRTLIWFLYGAGLRVSEALNLTLADVDLAENMLIIRQTKFYKARIVPIGPSLTRIVLGYERSYGTRFGTDPARPLLISKRGKRLTHQCVDNAFVRLRSKAGISRSDGARYQPRLHDMRHSFAVRRLTTWYQQGADVQALLPTLSTYLGHASIVSTQVYLTMTPELLAQASLRFALYAGGVSS</sequence>
<comment type="caution">
    <text evidence="6">The sequence shown here is derived from an EMBL/GenBank/DDBJ whole genome shotgun (WGS) entry which is preliminary data.</text>
</comment>
<name>A0A158L2K2_9BURK</name>
<keyword evidence="2" id="KW-0229">DNA integration</keyword>
<dbReference type="Pfam" id="PF00589">
    <property type="entry name" value="Phage_integrase"/>
    <property type="match status" value="1"/>
</dbReference>
<dbReference type="InterPro" id="IPR002104">
    <property type="entry name" value="Integrase_catalytic"/>
</dbReference>
<gene>
    <name evidence="6" type="ORF">AWB68_08479</name>
</gene>
<evidence type="ECO:0000313" key="7">
    <source>
        <dbReference type="Proteomes" id="UP000054770"/>
    </source>
</evidence>
<keyword evidence="4" id="KW-0233">DNA recombination</keyword>
<dbReference type="RefSeq" id="WP_087650176.1">
    <property type="nucleotide sequence ID" value="NZ_FCON02000307.1"/>
</dbReference>
<keyword evidence="7" id="KW-1185">Reference proteome</keyword>
<accession>A0A158L2K2</accession>
<evidence type="ECO:0000256" key="3">
    <source>
        <dbReference type="ARBA" id="ARBA00023125"/>
    </source>
</evidence>
<dbReference type="AlphaFoldDB" id="A0A158L2K2"/>
<dbReference type="EMBL" id="FCON02000307">
    <property type="protein sequence ID" value="SAL87628.1"/>
    <property type="molecule type" value="Genomic_DNA"/>
</dbReference>
<evidence type="ECO:0000256" key="2">
    <source>
        <dbReference type="ARBA" id="ARBA00022908"/>
    </source>
</evidence>
<dbReference type="GO" id="GO:0015074">
    <property type="term" value="P:DNA integration"/>
    <property type="evidence" value="ECO:0007669"/>
    <property type="project" value="UniProtKB-KW"/>
</dbReference>
<organism evidence="6 7">
    <name type="scientific">Caballeronia choica</name>
    <dbReference type="NCBI Taxonomy" id="326476"/>
    <lineage>
        <taxon>Bacteria</taxon>
        <taxon>Pseudomonadati</taxon>
        <taxon>Pseudomonadota</taxon>
        <taxon>Betaproteobacteria</taxon>
        <taxon>Burkholderiales</taxon>
        <taxon>Burkholderiaceae</taxon>
        <taxon>Caballeronia</taxon>
    </lineage>
</organism>
<dbReference type="Proteomes" id="UP000054770">
    <property type="component" value="Unassembled WGS sequence"/>
</dbReference>
<reference evidence="6" key="1">
    <citation type="submission" date="2016-01" db="EMBL/GenBank/DDBJ databases">
        <authorList>
            <person name="Peeters C."/>
        </authorList>
    </citation>
    <scope>NUCLEOTIDE SEQUENCE [LARGE SCALE GENOMIC DNA]</scope>
    <source>
        <strain evidence="6">LMG 22940</strain>
    </source>
</reference>